<proteinExistence type="predicted"/>
<accession>A0ABY4S8Z7</accession>
<protein>
    <submittedName>
        <fullName evidence="2">DUF4136 domain-containing protein</fullName>
    </submittedName>
</protein>
<evidence type="ECO:0000313" key="2">
    <source>
        <dbReference type="EMBL" id="URI09826.1"/>
    </source>
</evidence>
<sequence length="200" mass="21622">MTLLSSMRVMAGGAALLALGGCASLNSLTSDVRSYGTWPAGRAPGTYVFERLPSQASQPEQQAALEDAARPAVEMAGFKPATDAGKADVTIQLGARITRYDTAPWDDPFWWNYGYGFGRFGGWRPGLGLGYRFDNPRYEREVAVLIRDRASGAPLYESRAVNDSLVGGDPESLSLMYEAALKDFPTPAVSPRRVVVPANR</sequence>
<organism evidence="2 3">
    <name type="scientific">Aquincola tertiaricarbonis</name>
    <dbReference type="NCBI Taxonomy" id="391953"/>
    <lineage>
        <taxon>Bacteria</taxon>
        <taxon>Pseudomonadati</taxon>
        <taxon>Pseudomonadota</taxon>
        <taxon>Betaproteobacteria</taxon>
        <taxon>Burkholderiales</taxon>
        <taxon>Sphaerotilaceae</taxon>
        <taxon>Aquincola</taxon>
    </lineage>
</organism>
<reference evidence="2" key="1">
    <citation type="submission" date="2022-05" db="EMBL/GenBank/DDBJ databases">
        <title>An RpoN-dependent PEP-CTERM gene is involved in floc formation of an Aquincola tertiaricarbonis strain.</title>
        <authorList>
            <person name="Qiu D."/>
            <person name="Xia M."/>
        </authorList>
    </citation>
    <scope>NUCLEOTIDE SEQUENCE</scope>
    <source>
        <strain evidence="2">RN12</strain>
    </source>
</reference>
<keyword evidence="3" id="KW-1185">Reference proteome</keyword>
<dbReference type="Pfam" id="PF13590">
    <property type="entry name" value="DUF4136"/>
    <property type="match status" value="1"/>
</dbReference>
<dbReference type="InterPro" id="IPR025411">
    <property type="entry name" value="DUF4136"/>
</dbReference>
<evidence type="ECO:0000259" key="1">
    <source>
        <dbReference type="Pfam" id="PF13590"/>
    </source>
</evidence>
<dbReference type="Gene3D" id="3.30.160.670">
    <property type="match status" value="1"/>
</dbReference>
<feature type="domain" description="DUF4136" evidence="1">
    <location>
        <begin position="35"/>
        <end position="185"/>
    </location>
</feature>
<dbReference type="EMBL" id="CP097636">
    <property type="protein sequence ID" value="URI09826.1"/>
    <property type="molecule type" value="Genomic_DNA"/>
</dbReference>
<gene>
    <name evidence="2" type="ORF">MW290_30235</name>
</gene>
<name>A0ABY4S8Z7_AQUTE</name>
<dbReference type="Proteomes" id="UP001056201">
    <property type="component" value="Chromosome 2"/>
</dbReference>
<evidence type="ECO:0000313" key="3">
    <source>
        <dbReference type="Proteomes" id="UP001056201"/>
    </source>
</evidence>
<dbReference type="RefSeq" id="WP_250198049.1">
    <property type="nucleotide sequence ID" value="NZ_CP097636.1"/>
</dbReference>